<feature type="chain" id="PRO_5030975757" description="Secreted protein" evidence="2">
    <location>
        <begin position="26"/>
        <end position="228"/>
    </location>
</feature>
<name>A0A7S1YCJ8_9STRA</name>
<evidence type="ECO:0000313" key="3">
    <source>
        <dbReference type="EMBL" id="CAD9290604.1"/>
    </source>
</evidence>
<organism evidence="3">
    <name type="scientific">Grammatophora oceanica</name>
    <dbReference type="NCBI Taxonomy" id="210454"/>
    <lineage>
        <taxon>Eukaryota</taxon>
        <taxon>Sar</taxon>
        <taxon>Stramenopiles</taxon>
        <taxon>Ochrophyta</taxon>
        <taxon>Bacillariophyta</taxon>
        <taxon>Fragilariophyceae</taxon>
        <taxon>Fragilariophycidae</taxon>
        <taxon>Rhabdonematales</taxon>
        <taxon>Grammatophoraceae</taxon>
        <taxon>Grammatophora</taxon>
    </lineage>
</organism>
<dbReference type="EMBL" id="HBGK01031981">
    <property type="protein sequence ID" value="CAD9290604.1"/>
    <property type="molecule type" value="Transcribed_RNA"/>
</dbReference>
<keyword evidence="2" id="KW-0732">Signal</keyword>
<evidence type="ECO:0000256" key="2">
    <source>
        <dbReference type="SAM" id="SignalP"/>
    </source>
</evidence>
<accession>A0A7S1YCJ8</accession>
<proteinExistence type="predicted"/>
<evidence type="ECO:0008006" key="4">
    <source>
        <dbReference type="Google" id="ProtNLM"/>
    </source>
</evidence>
<dbReference type="AlphaFoldDB" id="A0A7S1YCJ8"/>
<evidence type="ECO:0000256" key="1">
    <source>
        <dbReference type="SAM" id="MobiDB-lite"/>
    </source>
</evidence>
<sequence length="228" mass="26453">MKMSKLRIPFFFAVTLAIMVRESVSFPLSRMQLLGQRNNPVRRQVSNEDEGWQEGGDQDASQQDPVEANVFRKGKKGKKKKFKPYEVLDNRDNLPFRVELQTPDPYTREEIKLKRAKENTKMDRKQKKPITTNLSAVYNLPDGASSSERDFLGEFYLDKSTQSGDIIQVADRLFVVQKTRCQYKYTGARKFTMVRKILEVKPLRRVSDEQILSRQLKATPDEGTLELE</sequence>
<feature type="region of interest" description="Disordered" evidence="1">
    <location>
        <begin position="39"/>
        <end position="77"/>
    </location>
</feature>
<protein>
    <recommendedName>
        <fullName evidence="4">Secreted protein</fullName>
    </recommendedName>
</protein>
<feature type="signal peptide" evidence="2">
    <location>
        <begin position="1"/>
        <end position="25"/>
    </location>
</feature>
<reference evidence="3" key="1">
    <citation type="submission" date="2021-01" db="EMBL/GenBank/DDBJ databases">
        <authorList>
            <person name="Corre E."/>
            <person name="Pelletier E."/>
            <person name="Niang G."/>
            <person name="Scheremetjew M."/>
            <person name="Finn R."/>
            <person name="Kale V."/>
            <person name="Holt S."/>
            <person name="Cochrane G."/>
            <person name="Meng A."/>
            <person name="Brown T."/>
            <person name="Cohen L."/>
        </authorList>
    </citation>
    <scope>NUCLEOTIDE SEQUENCE</scope>
    <source>
        <strain evidence="3">CCMP 410</strain>
    </source>
</reference>
<gene>
    <name evidence="3" type="ORF">GOCE00092_LOCUS16715</name>
</gene>